<dbReference type="InterPro" id="IPR011051">
    <property type="entry name" value="RmlC_Cupin_sf"/>
</dbReference>
<reference evidence="9" key="1">
    <citation type="submission" date="2021-02" db="EMBL/GenBank/DDBJ databases">
        <authorList>
            <person name="Nowell W R."/>
        </authorList>
    </citation>
    <scope>NUCLEOTIDE SEQUENCE</scope>
</reference>
<keyword evidence="3" id="KW-0964">Secreted</keyword>
<sequence>MHYQHLCVIIALVFVAVAHCDTTTVCDSSACQTPLTGLQSSNRFVPADYTRNLLNPDYWIVTPGGNVSYFNLSTTPALAGIGIAFTLVMLEPCGIILPHIHPRGSKGVYSITGKSLLVGFIQENRAQVVLNQIGIGYAAAIPRGAIHFVQNLDCSPSMQIVAYNNEDPGLLTLGLNMFRFPDGPLSPAFGQPDDFINNLRSSIPGYPLDVNKECRRKCGLPT</sequence>
<keyword evidence="10" id="KW-1185">Reference proteome</keyword>
<organism evidence="9 10">
    <name type="scientific">Adineta ricciae</name>
    <name type="common">Rotifer</name>
    <dbReference type="NCBI Taxonomy" id="249248"/>
    <lineage>
        <taxon>Eukaryota</taxon>
        <taxon>Metazoa</taxon>
        <taxon>Spiralia</taxon>
        <taxon>Gnathifera</taxon>
        <taxon>Rotifera</taxon>
        <taxon>Eurotatoria</taxon>
        <taxon>Bdelloidea</taxon>
        <taxon>Adinetida</taxon>
        <taxon>Adinetidae</taxon>
        <taxon>Adineta</taxon>
    </lineage>
</organism>
<evidence type="ECO:0000259" key="7">
    <source>
        <dbReference type="SMART" id="SM00835"/>
    </source>
</evidence>
<dbReference type="GO" id="GO:0005576">
    <property type="term" value="C:extracellular region"/>
    <property type="evidence" value="ECO:0007669"/>
    <property type="project" value="UniProtKB-SubCell"/>
</dbReference>
<protein>
    <recommendedName>
        <fullName evidence="7">Cupin type-1 domain-containing protein</fullName>
    </recommendedName>
</protein>
<name>A0A815UEB2_ADIRI</name>
<dbReference type="Proteomes" id="UP000663852">
    <property type="component" value="Unassembled WGS sequence"/>
</dbReference>
<feature type="domain" description="Cupin type-1" evidence="7">
    <location>
        <begin position="51"/>
        <end position="197"/>
    </location>
</feature>
<evidence type="ECO:0000256" key="5">
    <source>
        <dbReference type="ARBA" id="ARBA00023211"/>
    </source>
</evidence>
<gene>
    <name evidence="8" type="ORF">EDS130_LOCUS24419</name>
    <name evidence="9" type="ORF">XAT740_LOCUS40709</name>
</gene>
<comment type="caution">
    <text evidence="9">The sequence shown here is derived from an EMBL/GenBank/DDBJ whole genome shotgun (WGS) entry which is preliminary data.</text>
</comment>
<evidence type="ECO:0000313" key="9">
    <source>
        <dbReference type="EMBL" id="CAF1519580.1"/>
    </source>
</evidence>
<dbReference type="SUPFAM" id="SSF51182">
    <property type="entry name" value="RmlC-like cupins"/>
    <property type="match status" value="1"/>
</dbReference>
<feature type="chain" id="PRO_5035607482" description="Cupin type-1 domain-containing protein" evidence="6">
    <location>
        <begin position="21"/>
        <end position="222"/>
    </location>
</feature>
<dbReference type="CDD" id="cd02241">
    <property type="entry name" value="cupin_OxOx"/>
    <property type="match status" value="1"/>
</dbReference>
<evidence type="ECO:0000256" key="6">
    <source>
        <dbReference type="SAM" id="SignalP"/>
    </source>
</evidence>
<dbReference type="InterPro" id="IPR006045">
    <property type="entry name" value="Cupin_1"/>
</dbReference>
<dbReference type="OrthoDB" id="1921208at2759"/>
<evidence type="ECO:0000256" key="3">
    <source>
        <dbReference type="ARBA" id="ARBA00022525"/>
    </source>
</evidence>
<evidence type="ECO:0000256" key="2">
    <source>
        <dbReference type="ARBA" id="ARBA00007456"/>
    </source>
</evidence>
<comment type="subcellular location">
    <subcellularLocation>
        <location evidence="1">Secreted</location>
    </subcellularLocation>
</comment>
<evidence type="ECO:0000256" key="4">
    <source>
        <dbReference type="ARBA" id="ARBA00022723"/>
    </source>
</evidence>
<dbReference type="Proteomes" id="UP000663828">
    <property type="component" value="Unassembled WGS sequence"/>
</dbReference>
<dbReference type="GO" id="GO:0030145">
    <property type="term" value="F:manganese ion binding"/>
    <property type="evidence" value="ECO:0007669"/>
    <property type="project" value="InterPro"/>
</dbReference>
<dbReference type="InterPro" id="IPR014710">
    <property type="entry name" value="RmlC-like_jellyroll"/>
</dbReference>
<dbReference type="PANTHER" id="PTHR31238">
    <property type="entry name" value="GERMIN-LIKE PROTEIN SUBFAMILY 3 MEMBER 3"/>
    <property type="match status" value="1"/>
</dbReference>
<keyword evidence="6" id="KW-0732">Signal</keyword>
<dbReference type="InterPro" id="IPR001929">
    <property type="entry name" value="Germin"/>
</dbReference>
<comment type="similarity">
    <text evidence="2">Belongs to the germin family.</text>
</comment>
<dbReference type="AlphaFoldDB" id="A0A815UEB2"/>
<keyword evidence="4" id="KW-0479">Metal-binding</keyword>
<dbReference type="PRINTS" id="PR00325">
    <property type="entry name" value="GERMIN"/>
</dbReference>
<dbReference type="Gene3D" id="2.60.120.10">
    <property type="entry name" value="Jelly Rolls"/>
    <property type="match status" value="1"/>
</dbReference>
<dbReference type="EMBL" id="CAJNOR010004664">
    <property type="protein sequence ID" value="CAF1519580.1"/>
    <property type="molecule type" value="Genomic_DNA"/>
</dbReference>
<feature type="signal peptide" evidence="6">
    <location>
        <begin position="1"/>
        <end position="20"/>
    </location>
</feature>
<dbReference type="SMART" id="SM00835">
    <property type="entry name" value="Cupin_1"/>
    <property type="match status" value="1"/>
</dbReference>
<accession>A0A815UEB2</accession>
<evidence type="ECO:0000313" key="8">
    <source>
        <dbReference type="EMBL" id="CAF1184141.1"/>
    </source>
</evidence>
<evidence type="ECO:0000313" key="10">
    <source>
        <dbReference type="Proteomes" id="UP000663828"/>
    </source>
</evidence>
<proteinExistence type="inferred from homology"/>
<dbReference type="EMBL" id="CAJNOJ010000139">
    <property type="protein sequence ID" value="CAF1184141.1"/>
    <property type="molecule type" value="Genomic_DNA"/>
</dbReference>
<keyword evidence="5" id="KW-0464">Manganese</keyword>
<dbReference type="Pfam" id="PF00190">
    <property type="entry name" value="Cupin_1"/>
    <property type="match status" value="1"/>
</dbReference>
<evidence type="ECO:0000256" key="1">
    <source>
        <dbReference type="ARBA" id="ARBA00004613"/>
    </source>
</evidence>